<evidence type="ECO:0000256" key="1">
    <source>
        <dbReference type="SAM" id="Phobius"/>
    </source>
</evidence>
<dbReference type="GO" id="GO:0003677">
    <property type="term" value="F:DNA binding"/>
    <property type="evidence" value="ECO:0007669"/>
    <property type="project" value="InterPro"/>
</dbReference>
<evidence type="ECO:0000313" key="3">
    <source>
        <dbReference type="EMBL" id="MCA6074331.1"/>
    </source>
</evidence>
<dbReference type="InterPro" id="IPR007492">
    <property type="entry name" value="LytTR_DNA-bd_dom"/>
</dbReference>
<dbReference type="Pfam" id="PF04397">
    <property type="entry name" value="LytTR"/>
    <property type="match status" value="1"/>
</dbReference>
<comment type="caution">
    <text evidence="3">The sequence shown here is derived from an EMBL/GenBank/DDBJ whole genome shotgun (WGS) entry which is preliminary data.</text>
</comment>
<keyword evidence="4" id="KW-1185">Reference proteome</keyword>
<reference evidence="3" key="1">
    <citation type="submission" date="2021-09" db="EMBL/GenBank/DDBJ databases">
        <title>Fulvivirga sp. isolated from coastal sediment.</title>
        <authorList>
            <person name="Yu H."/>
        </authorList>
    </citation>
    <scope>NUCLEOTIDE SEQUENCE</scope>
    <source>
        <strain evidence="3">1062</strain>
    </source>
</reference>
<organism evidence="3 4">
    <name type="scientific">Fulvivirga sedimenti</name>
    <dbReference type="NCBI Taxonomy" id="2879465"/>
    <lineage>
        <taxon>Bacteria</taxon>
        <taxon>Pseudomonadati</taxon>
        <taxon>Bacteroidota</taxon>
        <taxon>Cytophagia</taxon>
        <taxon>Cytophagales</taxon>
        <taxon>Fulvivirgaceae</taxon>
        <taxon>Fulvivirga</taxon>
    </lineage>
</organism>
<dbReference type="Proteomes" id="UP001139409">
    <property type="component" value="Unassembled WGS sequence"/>
</dbReference>
<dbReference type="AlphaFoldDB" id="A0A9X1HLZ6"/>
<feature type="transmembrane region" description="Helical" evidence="1">
    <location>
        <begin position="50"/>
        <end position="76"/>
    </location>
</feature>
<evidence type="ECO:0000313" key="4">
    <source>
        <dbReference type="Proteomes" id="UP001139409"/>
    </source>
</evidence>
<keyword evidence="1" id="KW-0812">Transmembrane</keyword>
<feature type="transmembrane region" description="Helical" evidence="1">
    <location>
        <begin position="96"/>
        <end position="116"/>
    </location>
</feature>
<dbReference type="PANTHER" id="PTHR37299:SF1">
    <property type="entry name" value="STAGE 0 SPORULATION PROTEIN A HOMOLOG"/>
    <property type="match status" value="1"/>
</dbReference>
<proteinExistence type="predicted"/>
<feature type="transmembrane region" description="Helical" evidence="1">
    <location>
        <begin position="16"/>
        <end position="38"/>
    </location>
</feature>
<feature type="domain" description="HTH LytTR-type" evidence="2">
    <location>
        <begin position="136"/>
        <end position="209"/>
    </location>
</feature>
<dbReference type="EMBL" id="JAIXNE010000001">
    <property type="protein sequence ID" value="MCA6074331.1"/>
    <property type="molecule type" value="Genomic_DNA"/>
</dbReference>
<sequence>MTLIFGLTDHRYGLSFYFVCMLLPVAITTSWFFNEVLVPRYLIPGRYGKFVLYLFYSGVISVWLQLIIVFVAFVVLGNYNISNLNPMIRNVEVLAIVIYLIVFIQAFINMFIRLAATRNEIKKLEKQRDEHDLGQLVLKADRKNRLLNFDDILFVESRADYIEVNLENEVVVSRERISKLEERLPASFIRVHRSFIVNAACVSSFSREEVVVGEKVLPVGRKYKDNLKLMESPSV</sequence>
<dbReference type="GO" id="GO:0000156">
    <property type="term" value="F:phosphorelay response regulator activity"/>
    <property type="evidence" value="ECO:0007669"/>
    <property type="project" value="InterPro"/>
</dbReference>
<dbReference type="PROSITE" id="PS50930">
    <property type="entry name" value="HTH_LYTTR"/>
    <property type="match status" value="1"/>
</dbReference>
<dbReference type="RefSeq" id="WP_225697426.1">
    <property type="nucleotide sequence ID" value="NZ_JAIXNE010000001.1"/>
</dbReference>
<protein>
    <submittedName>
        <fullName evidence="3">LytTR family transcriptional regulator</fullName>
    </submittedName>
</protein>
<dbReference type="Gene3D" id="2.40.50.1020">
    <property type="entry name" value="LytTr DNA-binding domain"/>
    <property type="match status" value="1"/>
</dbReference>
<gene>
    <name evidence="3" type="ORF">LDX50_05600</name>
</gene>
<name>A0A9X1HLZ6_9BACT</name>
<dbReference type="PANTHER" id="PTHR37299">
    <property type="entry name" value="TRANSCRIPTIONAL REGULATOR-RELATED"/>
    <property type="match status" value="1"/>
</dbReference>
<evidence type="ECO:0000259" key="2">
    <source>
        <dbReference type="PROSITE" id="PS50930"/>
    </source>
</evidence>
<dbReference type="SMART" id="SM00850">
    <property type="entry name" value="LytTR"/>
    <property type="match status" value="1"/>
</dbReference>
<accession>A0A9X1HLZ6</accession>
<keyword evidence="1" id="KW-0472">Membrane</keyword>
<keyword evidence="1" id="KW-1133">Transmembrane helix</keyword>
<dbReference type="InterPro" id="IPR046947">
    <property type="entry name" value="LytR-like"/>
</dbReference>